<comment type="caution">
    <text evidence="2">The sequence shown here is derived from an EMBL/GenBank/DDBJ whole genome shotgun (WGS) entry which is preliminary data.</text>
</comment>
<dbReference type="InterPro" id="IPR018330">
    <property type="entry name" value="RecT_fam"/>
</dbReference>
<dbReference type="Pfam" id="PF03837">
    <property type="entry name" value="RecT"/>
    <property type="match status" value="1"/>
</dbReference>
<organism evidence="2 3">
    <name type="scientific">Sporosarcina psychrophila</name>
    <name type="common">Bacillus psychrophilus</name>
    <dbReference type="NCBI Taxonomy" id="1476"/>
    <lineage>
        <taxon>Bacteria</taxon>
        <taxon>Bacillati</taxon>
        <taxon>Bacillota</taxon>
        <taxon>Bacilli</taxon>
        <taxon>Bacillales</taxon>
        <taxon>Caryophanaceae</taxon>
        <taxon>Sporosarcina</taxon>
    </lineage>
</organism>
<keyword evidence="3" id="KW-1185">Reference proteome</keyword>
<evidence type="ECO:0000256" key="1">
    <source>
        <dbReference type="SAM" id="MobiDB-lite"/>
    </source>
</evidence>
<evidence type="ECO:0000313" key="2">
    <source>
        <dbReference type="EMBL" id="MET3658341.1"/>
    </source>
</evidence>
<reference evidence="2 3" key="1">
    <citation type="submission" date="2024-06" db="EMBL/GenBank/DDBJ databases">
        <title>Sorghum-associated microbial communities from plants grown in Nebraska, USA.</title>
        <authorList>
            <person name="Schachtman D."/>
        </authorList>
    </citation>
    <scope>NUCLEOTIDE SEQUENCE [LARGE SCALE GENOMIC DNA]</scope>
    <source>
        <strain evidence="2 3">1288</strain>
    </source>
</reference>
<protein>
    <submittedName>
        <fullName evidence="2">Recombination protein RecT</fullName>
    </submittedName>
</protein>
<gene>
    <name evidence="2" type="ORF">ABIC55_003458</name>
</gene>
<sequence>MTTNQLQQNQSQPPAESNKQNAIVTRVAEKVQSMVANNQINIPENYSIVNAVQAAYFKLTEVDFKKKTSLIDSATTESVAFSLQDMAIQALSVAKNQGYFIVYGDKMQFTRSYHGTQAVVKRMSGVKDIWANVIWKGETFDVEYNDRGQLAFKAHQVDWKAATGNKDDIEGAYCIIERDDGVQFLTVMTMDEIKTSWSQSSMATVQNKYPQEMAKRTVINRASKAFINTSDDSDLFIGAVNRTTENEFEEGRKEINPEYEIRQNANTEELDLEPVDMSIPHYQAVEPNLVLKQGKLEFEQVVEEKEPATTNGPGF</sequence>
<name>A0ABV2KBA1_SPOPS</name>
<dbReference type="EMBL" id="JBEPME010000005">
    <property type="protein sequence ID" value="MET3658341.1"/>
    <property type="molecule type" value="Genomic_DNA"/>
</dbReference>
<accession>A0ABV2KBA1</accession>
<dbReference type="Proteomes" id="UP001549104">
    <property type="component" value="Unassembled WGS sequence"/>
</dbReference>
<dbReference type="RefSeq" id="WP_354313973.1">
    <property type="nucleotide sequence ID" value="NZ_JBEPME010000005.1"/>
</dbReference>
<evidence type="ECO:0000313" key="3">
    <source>
        <dbReference type="Proteomes" id="UP001549104"/>
    </source>
</evidence>
<feature type="region of interest" description="Disordered" evidence="1">
    <location>
        <begin position="1"/>
        <end position="20"/>
    </location>
</feature>
<proteinExistence type="predicted"/>